<keyword evidence="1" id="KW-0812">Transmembrane</keyword>
<accession>A0ABQ8IQL0</accession>
<comment type="caution">
    <text evidence="2">The sequence shown here is derived from an EMBL/GenBank/DDBJ whole genome shotgun (WGS) entry which is preliminary data.</text>
</comment>
<keyword evidence="1" id="KW-1133">Transmembrane helix</keyword>
<protein>
    <submittedName>
        <fullName evidence="2">Uncharacterized protein</fullName>
    </submittedName>
</protein>
<feature type="transmembrane region" description="Helical" evidence="1">
    <location>
        <begin position="61"/>
        <end position="81"/>
    </location>
</feature>
<keyword evidence="1" id="KW-0472">Membrane</keyword>
<name>A0ABQ8IQL0_DERPT</name>
<proteinExistence type="predicted"/>
<keyword evidence="3" id="KW-1185">Reference proteome</keyword>
<evidence type="ECO:0000313" key="3">
    <source>
        <dbReference type="Proteomes" id="UP000887458"/>
    </source>
</evidence>
<reference evidence="2 3" key="1">
    <citation type="journal article" date="2018" name="J. Allergy Clin. Immunol.">
        <title>High-quality assembly of Dermatophagoides pteronyssinus genome and transcriptome reveals a wide range of novel allergens.</title>
        <authorList>
            <person name="Liu X.Y."/>
            <person name="Yang K.Y."/>
            <person name="Wang M.Q."/>
            <person name="Kwok J.S."/>
            <person name="Zeng X."/>
            <person name="Yang Z."/>
            <person name="Xiao X.J."/>
            <person name="Lau C.P."/>
            <person name="Li Y."/>
            <person name="Huang Z.M."/>
            <person name="Ba J.G."/>
            <person name="Yim A.K."/>
            <person name="Ouyang C.Y."/>
            <person name="Ngai S.M."/>
            <person name="Chan T.F."/>
            <person name="Leung E.L."/>
            <person name="Liu L."/>
            <person name="Liu Z.G."/>
            <person name="Tsui S.K."/>
        </authorList>
    </citation>
    <scope>NUCLEOTIDE SEQUENCE [LARGE SCALE GENOMIC DNA]</scope>
    <source>
        <strain evidence="2">Derp</strain>
    </source>
</reference>
<sequence length="146" mass="16246">MEPELSLENEYFRRRLLFTDADRDVVVVVVGLNACAKSNDDNVCCDAVVIGCIVDRLFFELFFDIFVGVVVVVSISFERFFGGRPRLRFKIGIPSIDVKILVPDEYNCCNGDDICLDLFIDDLDLVIEVVGIDCDDVVAVTPGING</sequence>
<gene>
    <name evidence="2" type="ORF">DERP_006428</name>
</gene>
<dbReference type="Proteomes" id="UP000887458">
    <property type="component" value="Unassembled WGS sequence"/>
</dbReference>
<evidence type="ECO:0000256" key="1">
    <source>
        <dbReference type="SAM" id="Phobius"/>
    </source>
</evidence>
<dbReference type="EMBL" id="NJHN03000129">
    <property type="protein sequence ID" value="KAH9412467.1"/>
    <property type="molecule type" value="Genomic_DNA"/>
</dbReference>
<organism evidence="2 3">
    <name type="scientific">Dermatophagoides pteronyssinus</name>
    <name type="common">European house dust mite</name>
    <dbReference type="NCBI Taxonomy" id="6956"/>
    <lineage>
        <taxon>Eukaryota</taxon>
        <taxon>Metazoa</taxon>
        <taxon>Ecdysozoa</taxon>
        <taxon>Arthropoda</taxon>
        <taxon>Chelicerata</taxon>
        <taxon>Arachnida</taxon>
        <taxon>Acari</taxon>
        <taxon>Acariformes</taxon>
        <taxon>Sarcoptiformes</taxon>
        <taxon>Astigmata</taxon>
        <taxon>Psoroptidia</taxon>
        <taxon>Analgoidea</taxon>
        <taxon>Pyroglyphidae</taxon>
        <taxon>Dermatophagoidinae</taxon>
        <taxon>Dermatophagoides</taxon>
    </lineage>
</organism>
<reference evidence="2 3" key="2">
    <citation type="journal article" date="2022" name="Mol. Biol. Evol.">
        <title>Comparative Genomics Reveals Insights into the Divergent Evolution of Astigmatic Mites and Household Pest Adaptations.</title>
        <authorList>
            <person name="Xiong Q."/>
            <person name="Wan A.T."/>
            <person name="Liu X."/>
            <person name="Fung C.S."/>
            <person name="Xiao X."/>
            <person name="Malainual N."/>
            <person name="Hou J."/>
            <person name="Wang L."/>
            <person name="Wang M."/>
            <person name="Yang K.Y."/>
            <person name="Cui Y."/>
            <person name="Leung E.L."/>
            <person name="Nong W."/>
            <person name="Shin S.K."/>
            <person name="Au S.W."/>
            <person name="Jeong K.Y."/>
            <person name="Chew F.T."/>
            <person name="Hui J.H."/>
            <person name="Leung T.F."/>
            <person name="Tungtrongchitr A."/>
            <person name="Zhong N."/>
            <person name="Liu Z."/>
            <person name="Tsui S.K."/>
        </authorList>
    </citation>
    <scope>NUCLEOTIDE SEQUENCE [LARGE SCALE GENOMIC DNA]</scope>
    <source>
        <strain evidence="2">Derp</strain>
    </source>
</reference>
<evidence type="ECO:0000313" key="2">
    <source>
        <dbReference type="EMBL" id="KAH9412467.1"/>
    </source>
</evidence>